<organism evidence="3 4">
    <name type="scientific">Cellulomonas bogoriensis 69B4 = DSM 16987</name>
    <dbReference type="NCBI Taxonomy" id="1386082"/>
    <lineage>
        <taxon>Bacteria</taxon>
        <taxon>Bacillati</taxon>
        <taxon>Actinomycetota</taxon>
        <taxon>Actinomycetes</taxon>
        <taxon>Micrococcales</taxon>
        <taxon>Cellulomonadaceae</taxon>
        <taxon>Cellulomonas</taxon>
    </lineage>
</organism>
<dbReference type="InterPro" id="IPR001972">
    <property type="entry name" value="Stomatin_HflK_fam"/>
</dbReference>
<proteinExistence type="inferred from homology"/>
<dbReference type="OrthoDB" id="3285280at2"/>
<evidence type="ECO:0000313" key="3">
    <source>
        <dbReference type="EMBL" id="KGM13692.1"/>
    </source>
</evidence>
<dbReference type="PANTHER" id="PTHR10264:SF83">
    <property type="entry name" value="BLL5629 PROTEIN"/>
    <property type="match status" value="1"/>
</dbReference>
<evidence type="ECO:0000259" key="2">
    <source>
        <dbReference type="SMART" id="SM00244"/>
    </source>
</evidence>
<gene>
    <name evidence="3" type="ORF">N869_11485</name>
</gene>
<accession>A0A0A0C175</accession>
<dbReference type="Gene3D" id="6.10.250.2090">
    <property type="match status" value="1"/>
</dbReference>
<protein>
    <recommendedName>
        <fullName evidence="2">Band 7 domain-containing protein</fullName>
    </recommendedName>
</protein>
<dbReference type="InterPro" id="IPR001107">
    <property type="entry name" value="Band_7"/>
</dbReference>
<sequence>MRLVINEWERVLVYRDGRFEGELGAGRHRVRRWGRQAVRSVVRVAVRPRQMQVPLQEVLTGDGLSVKVSLTATVRVEAPRAWHEAVENPDAFVYTALQVALRESVAARSLDELLTDRAEVRTEVRDSVLEAAGTVGIVVQDVTLRDVVVPAELRRAAAQVATARAEGLAALERARSEVAATRALVNAARLLDSHPGLLQLRTLQAVEVGGATVVLNPDPTSSRPGA</sequence>
<dbReference type="AlphaFoldDB" id="A0A0A0C175"/>
<keyword evidence="4" id="KW-1185">Reference proteome</keyword>
<dbReference type="EMBL" id="AXCZ01000029">
    <property type="protein sequence ID" value="KGM13692.1"/>
    <property type="molecule type" value="Genomic_DNA"/>
</dbReference>
<dbReference type="InterPro" id="IPR043202">
    <property type="entry name" value="Band-7_stomatin-like"/>
</dbReference>
<evidence type="ECO:0000313" key="4">
    <source>
        <dbReference type="Proteomes" id="UP000054314"/>
    </source>
</evidence>
<dbReference type="RefSeq" id="WP_035058597.1">
    <property type="nucleotide sequence ID" value="NZ_AXCZ01000029.1"/>
</dbReference>
<comment type="similarity">
    <text evidence="1">Belongs to the band 7/mec-2 family.</text>
</comment>
<dbReference type="Gene3D" id="3.30.479.30">
    <property type="entry name" value="Band 7 domain"/>
    <property type="match status" value="1"/>
</dbReference>
<dbReference type="SMART" id="SM00244">
    <property type="entry name" value="PHB"/>
    <property type="match status" value="1"/>
</dbReference>
<evidence type="ECO:0000256" key="1">
    <source>
        <dbReference type="ARBA" id="ARBA00008164"/>
    </source>
</evidence>
<dbReference type="CDD" id="cd13438">
    <property type="entry name" value="SPFH_eoslipins_u2"/>
    <property type="match status" value="1"/>
</dbReference>
<dbReference type="PRINTS" id="PR00721">
    <property type="entry name" value="STOMATIN"/>
</dbReference>
<dbReference type="InterPro" id="IPR036013">
    <property type="entry name" value="Band_7/SPFH_dom_sf"/>
</dbReference>
<feature type="domain" description="Band 7" evidence="2">
    <location>
        <begin position="4"/>
        <end position="161"/>
    </location>
</feature>
<dbReference type="PANTHER" id="PTHR10264">
    <property type="entry name" value="BAND 7 PROTEIN-RELATED"/>
    <property type="match status" value="1"/>
</dbReference>
<dbReference type="Pfam" id="PF01145">
    <property type="entry name" value="Band_7"/>
    <property type="match status" value="1"/>
</dbReference>
<dbReference type="Proteomes" id="UP000054314">
    <property type="component" value="Unassembled WGS sequence"/>
</dbReference>
<reference evidence="3 4" key="1">
    <citation type="submission" date="2013-08" db="EMBL/GenBank/DDBJ databases">
        <title>Genome sequencing of Cellulomonas bogoriensis 69B4.</title>
        <authorList>
            <person name="Chen F."/>
            <person name="Li Y."/>
            <person name="Wang G."/>
        </authorList>
    </citation>
    <scope>NUCLEOTIDE SEQUENCE [LARGE SCALE GENOMIC DNA]</scope>
    <source>
        <strain evidence="3 4">69B4</strain>
    </source>
</reference>
<comment type="caution">
    <text evidence="3">The sequence shown here is derived from an EMBL/GenBank/DDBJ whole genome shotgun (WGS) entry which is preliminary data.</text>
</comment>
<dbReference type="GO" id="GO:0005886">
    <property type="term" value="C:plasma membrane"/>
    <property type="evidence" value="ECO:0007669"/>
    <property type="project" value="InterPro"/>
</dbReference>
<dbReference type="SUPFAM" id="SSF117892">
    <property type="entry name" value="Band 7/SPFH domain"/>
    <property type="match status" value="1"/>
</dbReference>
<name>A0A0A0C175_9CELL</name>